<dbReference type="PROSITE" id="PS50181">
    <property type="entry name" value="FBOX"/>
    <property type="match status" value="1"/>
</dbReference>
<organism evidence="2 3">
    <name type="scientific">Allacma fusca</name>
    <dbReference type="NCBI Taxonomy" id="39272"/>
    <lineage>
        <taxon>Eukaryota</taxon>
        <taxon>Metazoa</taxon>
        <taxon>Ecdysozoa</taxon>
        <taxon>Arthropoda</taxon>
        <taxon>Hexapoda</taxon>
        <taxon>Collembola</taxon>
        <taxon>Symphypleona</taxon>
        <taxon>Sminthuridae</taxon>
        <taxon>Allacma</taxon>
    </lineage>
</organism>
<feature type="domain" description="F-box" evidence="1">
    <location>
        <begin position="1"/>
        <end position="54"/>
    </location>
</feature>
<keyword evidence="3" id="KW-1185">Reference proteome</keyword>
<protein>
    <recommendedName>
        <fullName evidence="1">F-box domain-containing protein</fullName>
    </recommendedName>
</protein>
<dbReference type="AlphaFoldDB" id="A0A8J2PV82"/>
<evidence type="ECO:0000313" key="2">
    <source>
        <dbReference type="EMBL" id="CAG7829407.1"/>
    </source>
</evidence>
<evidence type="ECO:0000313" key="3">
    <source>
        <dbReference type="Proteomes" id="UP000708208"/>
    </source>
</evidence>
<sequence>MTTVDDLPDEIIKQIFQSIPLPKRKQERRNLVLVSKRFKTLGDETIGLELFIGEPPWSGWEATAGSDHVSLSRIQDVGVSICHVGEILDTSPKPKGFINVLWGFWGKVKNLIYTEPLPKFKHPHLLSTIRFSGIIRNNYFQALINPATTFHLRKLQLNHSSLSLLDPQSLTNLDIESLQFLEISADFAYIFHNIDDDKILGNTLAVLSNAFPHLISVNVYIPFESSQFDYIDEDSTEIVDVELEQLAARASEYMELQALILHLNVDRMKCLNYWSRVFRIFNVEFLPRNIHHIDIARIPVLSEDLAFIMLSIPTLIHFVAKFVGKTGEMGVLLETLIEVISRRQLRWFLLAGSINGHFPDEGISNGHPSRPVALLEDDETFCAKIGRSGYYTMGSPFDDLHHSLNLRAGIRSQQDQ</sequence>
<reference evidence="2" key="1">
    <citation type="submission" date="2021-06" db="EMBL/GenBank/DDBJ databases">
        <authorList>
            <person name="Hodson N. C."/>
            <person name="Mongue J. A."/>
            <person name="Jaron S. K."/>
        </authorList>
    </citation>
    <scope>NUCLEOTIDE SEQUENCE</scope>
</reference>
<gene>
    <name evidence="2" type="ORF">AFUS01_LOCUS39272</name>
</gene>
<dbReference type="EMBL" id="CAJVCH010551375">
    <property type="protein sequence ID" value="CAG7829407.1"/>
    <property type="molecule type" value="Genomic_DNA"/>
</dbReference>
<dbReference type="InterPro" id="IPR001810">
    <property type="entry name" value="F-box_dom"/>
</dbReference>
<comment type="caution">
    <text evidence="2">The sequence shown here is derived from an EMBL/GenBank/DDBJ whole genome shotgun (WGS) entry which is preliminary data.</text>
</comment>
<evidence type="ECO:0000259" key="1">
    <source>
        <dbReference type="PROSITE" id="PS50181"/>
    </source>
</evidence>
<name>A0A8J2PV82_9HEXA</name>
<accession>A0A8J2PV82</accession>
<proteinExistence type="predicted"/>
<dbReference type="Proteomes" id="UP000708208">
    <property type="component" value="Unassembled WGS sequence"/>
</dbReference>